<dbReference type="InterPro" id="IPR050120">
    <property type="entry name" value="Adenine_PRTase"/>
</dbReference>
<evidence type="ECO:0000256" key="1">
    <source>
        <dbReference type="ARBA" id="ARBA00000868"/>
    </source>
</evidence>
<gene>
    <name evidence="12" type="ORF">J5N97_009681</name>
</gene>
<keyword evidence="13" id="KW-1185">Reference proteome</keyword>
<evidence type="ECO:0000313" key="13">
    <source>
        <dbReference type="Proteomes" id="UP001085076"/>
    </source>
</evidence>
<comment type="caution">
    <text evidence="12">The sequence shown here is derived from an EMBL/GenBank/DDBJ whole genome shotgun (WGS) entry which is preliminary data.</text>
</comment>
<dbReference type="AlphaFoldDB" id="A0A9D5CXB3"/>
<dbReference type="EC" id="2.4.2.7" evidence="6"/>
<evidence type="ECO:0000256" key="6">
    <source>
        <dbReference type="ARBA" id="ARBA00011893"/>
    </source>
</evidence>
<keyword evidence="9" id="KW-0808">Transferase</keyword>
<dbReference type="PANTHER" id="PTHR11776">
    <property type="entry name" value="ADENINE PHOSPHORIBOSYLTRANSFERASE"/>
    <property type="match status" value="1"/>
</dbReference>
<comment type="catalytic activity">
    <reaction evidence="1">
        <text>AMP + diphosphate = 5-phospho-alpha-D-ribose 1-diphosphate + adenine</text>
        <dbReference type="Rhea" id="RHEA:16609"/>
        <dbReference type="ChEBI" id="CHEBI:16708"/>
        <dbReference type="ChEBI" id="CHEBI:33019"/>
        <dbReference type="ChEBI" id="CHEBI:58017"/>
        <dbReference type="ChEBI" id="CHEBI:456215"/>
        <dbReference type="EC" id="2.4.2.7"/>
    </reaction>
</comment>
<feature type="domain" description="Phosphoribosyltransferase" evidence="11">
    <location>
        <begin position="82"/>
        <end position="184"/>
    </location>
</feature>
<comment type="similarity">
    <text evidence="4">Belongs to the purine/pyrimidine phosphoribosyltransferase family.</text>
</comment>
<evidence type="ECO:0000256" key="5">
    <source>
        <dbReference type="ARBA" id="ARBA00011738"/>
    </source>
</evidence>
<evidence type="ECO:0000313" key="12">
    <source>
        <dbReference type="EMBL" id="KAJ0981426.1"/>
    </source>
</evidence>
<dbReference type="CDD" id="cd06223">
    <property type="entry name" value="PRTases_typeI"/>
    <property type="match status" value="1"/>
</dbReference>
<comment type="pathway">
    <text evidence="3">Purine metabolism; AMP biosynthesis via salvage pathway; AMP from adenine: step 1/1.</text>
</comment>
<dbReference type="Gene3D" id="3.40.50.2020">
    <property type="match status" value="1"/>
</dbReference>
<name>A0A9D5CXB3_9LILI</name>
<proteinExistence type="inferred from homology"/>
<dbReference type="GO" id="GO:0003999">
    <property type="term" value="F:adenine phosphoribosyltransferase activity"/>
    <property type="evidence" value="ECO:0007669"/>
    <property type="project" value="UniProtKB-EC"/>
</dbReference>
<dbReference type="OrthoDB" id="363185at2759"/>
<dbReference type="Pfam" id="PF00156">
    <property type="entry name" value="Pribosyltran"/>
    <property type="match status" value="1"/>
</dbReference>
<dbReference type="GO" id="GO:0006166">
    <property type="term" value="P:purine ribonucleoside salvage"/>
    <property type="evidence" value="ECO:0007669"/>
    <property type="project" value="UniProtKB-KW"/>
</dbReference>
<dbReference type="InterPro" id="IPR000836">
    <property type="entry name" value="PRTase_dom"/>
</dbReference>
<evidence type="ECO:0000256" key="3">
    <source>
        <dbReference type="ARBA" id="ARBA00004659"/>
    </source>
</evidence>
<dbReference type="Proteomes" id="UP001085076">
    <property type="component" value="Miscellaneous, Linkage group lg02"/>
</dbReference>
<comment type="subunit">
    <text evidence="5">Homodimer.</text>
</comment>
<reference evidence="12" key="2">
    <citation type="journal article" date="2022" name="Hortic Res">
        <title>The genome of Dioscorea zingiberensis sheds light on the biosynthesis, origin and evolution of the medicinally important diosgenin saponins.</title>
        <authorList>
            <person name="Li Y."/>
            <person name="Tan C."/>
            <person name="Li Z."/>
            <person name="Guo J."/>
            <person name="Li S."/>
            <person name="Chen X."/>
            <person name="Wang C."/>
            <person name="Dai X."/>
            <person name="Yang H."/>
            <person name="Song W."/>
            <person name="Hou L."/>
            <person name="Xu J."/>
            <person name="Tong Z."/>
            <person name="Xu A."/>
            <person name="Yuan X."/>
            <person name="Wang W."/>
            <person name="Yang Q."/>
            <person name="Chen L."/>
            <person name="Sun Z."/>
            <person name="Wang K."/>
            <person name="Pan B."/>
            <person name="Chen J."/>
            <person name="Bao Y."/>
            <person name="Liu F."/>
            <person name="Qi X."/>
            <person name="Gang D.R."/>
            <person name="Wen J."/>
            <person name="Li J."/>
        </authorList>
    </citation>
    <scope>NUCLEOTIDE SEQUENCE</scope>
    <source>
        <strain evidence="12">Dzin_1.0</strain>
    </source>
</reference>
<evidence type="ECO:0000256" key="8">
    <source>
        <dbReference type="ARBA" id="ARBA00022676"/>
    </source>
</evidence>
<evidence type="ECO:0000256" key="7">
    <source>
        <dbReference type="ARBA" id="ARBA00022490"/>
    </source>
</evidence>
<protein>
    <recommendedName>
        <fullName evidence="6">adenine phosphoribosyltransferase</fullName>
        <ecNumber evidence="6">2.4.2.7</ecNumber>
    </recommendedName>
</protein>
<keyword evidence="7" id="KW-0963">Cytoplasm</keyword>
<dbReference type="SUPFAM" id="SSF53271">
    <property type="entry name" value="PRTase-like"/>
    <property type="match status" value="1"/>
</dbReference>
<keyword evidence="8" id="KW-0328">Glycosyltransferase</keyword>
<organism evidence="12 13">
    <name type="scientific">Dioscorea zingiberensis</name>
    <dbReference type="NCBI Taxonomy" id="325984"/>
    <lineage>
        <taxon>Eukaryota</taxon>
        <taxon>Viridiplantae</taxon>
        <taxon>Streptophyta</taxon>
        <taxon>Embryophyta</taxon>
        <taxon>Tracheophyta</taxon>
        <taxon>Spermatophyta</taxon>
        <taxon>Magnoliopsida</taxon>
        <taxon>Liliopsida</taxon>
        <taxon>Dioscoreales</taxon>
        <taxon>Dioscoreaceae</taxon>
        <taxon>Dioscorea</taxon>
    </lineage>
</organism>
<dbReference type="PANTHER" id="PTHR11776:SF7">
    <property type="entry name" value="PHOSPHORIBOSYLTRANSFERASE DOMAIN-CONTAINING PROTEIN"/>
    <property type="match status" value="1"/>
</dbReference>
<sequence length="187" mass="20782">MEGSLIFVCDPRRITKKFWRHIANHGLLVVLIELQLEDQSVYYWPFITFLLAKATSSGHVLEFLKYGVVESIELLKRGSCTGVETRGFIFGAPIALAIGAKFIPLRKPRKLPGEVISEKYDLEYGIARLFARVEMHVGAVQPEDRALVGDDLIATGGTHCATINLLERAGAEVFECVCVIKLPEPKV</sequence>
<accession>A0A9D5CXB3</accession>
<dbReference type="EMBL" id="JAGGNH010000002">
    <property type="protein sequence ID" value="KAJ0981426.1"/>
    <property type="molecule type" value="Genomic_DNA"/>
</dbReference>
<evidence type="ECO:0000256" key="2">
    <source>
        <dbReference type="ARBA" id="ARBA00004496"/>
    </source>
</evidence>
<evidence type="ECO:0000256" key="4">
    <source>
        <dbReference type="ARBA" id="ARBA00008391"/>
    </source>
</evidence>
<reference evidence="12" key="1">
    <citation type="submission" date="2021-03" db="EMBL/GenBank/DDBJ databases">
        <authorList>
            <person name="Li Z."/>
            <person name="Yang C."/>
        </authorList>
    </citation>
    <scope>NUCLEOTIDE SEQUENCE</scope>
    <source>
        <strain evidence="12">Dzin_1.0</strain>
        <tissue evidence="12">Leaf</tissue>
    </source>
</reference>
<dbReference type="GO" id="GO:0005829">
    <property type="term" value="C:cytosol"/>
    <property type="evidence" value="ECO:0007669"/>
    <property type="project" value="TreeGrafter"/>
</dbReference>
<evidence type="ECO:0000259" key="11">
    <source>
        <dbReference type="Pfam" id="PF00156"/>
    </source>
</evidence>
<evidence type="ECO:0000256" key="9">
    <source>
        <dbReference type="ARBA" id="ARBA00022679"/>
    </source>
</evidence>
<comment type="subcellular location">
    <subcellularLocation>
        <location evidence="2">Cytoplasm</location>
    </subcellularLocation>
</comment>
<dbReference type="InterPro" id="IPR029057">
    <property type="entry name" value="PRTase-like"/>
</dbReference>
<keyword evidence="10" id="KW-0660">Purine salvage</keyword>
<evidence type="ECO:0000256" key="10">
    <source>
        <dbReference type="ARBA" id="ARBA00022726"/>
    </source>
</evidence>